<evidence type="ECO:0000256" key="2">
    <source>
        <dbReference type="SAM" id="SignalP"/>
    </source>
</evidence>
<keyword evidence="2" id="KW-0732">Signal</keyword>
<organism evidence="3 4">
    <name type="scientific">Corynebacterium occultum</name>
    <dbReference type="NCBI Taxonomy" id="2675219"/>
    <lineage>
        <taxon>Bacteria</taxon>
        <taxon>Bacillati</taxon>
        <taxon>Actinomycetota</taxon>
        <taxon>Actinomycetes</taxon>
        <taxon>Mycobacteriales</taxon>
        <taxon>Corynebacteriaceae</taxon>
        <taxon>Corynebacterium</taxon>
    </lineage>
</organism>
<dbReference type="KEGG" id="cok:COCCU_13620"/>
<dbReference type="EMBL" id="CP046455">
    <property type="protein sequence ID" value="QGU08614.1"/>
    <property type="molecule type" value="Genomic_DNA"/>
</dbReference>
<accession>A0A6B8W4X1</accession>
<keyword evidence="4" id="KW-1185">Reference proteome</keyword>
<dbReference type="Proteomes" id="UP000424462">
    <property type="component" value="Chromosome"/>
</dbReference>
<dbReference type="PROSITE" id="PS51257">
    <property type="entry name" value="PROKAR_LIPOPROTEIN"/>
    <property type="match status" value="1"/>
</dbReference>
<feature type="region of interest" description="Disordered" evidence="1">
    <location>
        <begin position="29"/>
        <end position="105"/>
    </location>
</feature>
<evidence type="ECO:0008006" key="5">
    <source>
        <dbReference type="Google" id="ProtNLM"/>
    </source>
</evidence>
<evidence type="ECO:0000256" key="1">
    <source>
        <dbReference type="SAM" id="MobiDB-lite"/>
    </source>
</evidence>
<evidence type="ECO:0000313" key="4">
    <source>
        <dbReference type="Proteomes" id="UP000424462"/>
    </source>
</evidence>
<reference evidence="3 4" key="1">
    <citation type="submission" date="2019-11" db="EMBL/GenBank/DDBJ databases">
        <title>Complete genome sequence of Corynebacterium kalinowskii 1959, a novel Corynebacterium species isolated from soil of a small paddock in Vilsendorf, Germany.</title>
        <authorList>
            <person name="Schaffert L."/>
            <person name="Ruwe M."/>
            <person name="Milse J."/>
            <person name="Hanuschka K."/>
            <person name="Ortseifen V."/>
            <person name="Droste J."/>
            <person name="Brandt D."/>
            <person name="Schlueter L."/>
            <person name="Kutter Y."/>
            <person name="Vinke S."/>
            <person name="Viehoefer P."/>
            <person name="Jacob L."/>
            <person name="Luebke N.-C."/>
            <person name="Schulte-Berndt E."/>
            <person name="Hain C."/>
            <person name="Linder M."/>
            <person name="Schmidt P."/>
            <person name="Wollenschlaeger L."/>
            <person name="Luttermann T."/>
            <person name="Thieme E."/>
            <person name="Hassa J."/>
            <person name="Haak M."/>
            <person name="Wittchen M."/>
            <person name="Mentz A."/>
            <person name="Persicke M."/>
            <person name="Busche T."/>
            <person name="Ruckert C."/>
        </authorList>
    </citation>
    <scope>NUCLEOTIDE SEQUENCE [LARGE SCALE GENOMIC DNA]</scope>
    <source>
        <strain evidence="3 4">2039</strain>
    </source>
</reference>
<feature type="compositionally biased region" description="Polar residues" evidence="1">
    <location>
        <begin position="32"/>
        <end position="54"/>
    </location>
</feature>
<gene>
    <name evidence="3" type="ORF">COCCU_13620</name>
</gene>
<feature type="compositionally biased region" description="Basic and acidic residues" evidence="1">
    <location>
        <begin position="89"/>
        <end position="98"/>
    </location>
</feature>
<name>A0A6B8W4X1_9CORY</name>
<feature type="signal peptide" evidence="2">
    <location>
        <begin position="1"/>
        <end position="27"/>
    </location>
</feature>
<proteinExistence type="predicted"/>
<dbReference type="AlphaFoldDB" id="A0A6B8W4X1"/>
<dbReference type="RefSeq" id="WP_156232260.1">
    <property type="nucleotide sequence ID" value="NZ_CP046455.1"/>
</dbReference>
<feature type="chain" id="PRO_5038795963" description="PepSY domain-containing protein" evidence="2">
    <location>
        <begin position="28"/>
        <end position="145"/>
    </location>
</feature>
<evidence type="ECO:0000313" key="3">
    <source>
        <dbReference type="EMBL" id="QGU08614.1"/>
    </source>
</evidence>
<protein>
    <recommendedName>
        <fullName evidence="5">PepSY domain-containing protein</fullName>
    </recommendedName>
</protein>
<sequence precursor="true">MNRSGIRGTIIALSGVAALFLTGCAGSEGPNPGTSTVAISTPVETVEEQPTQAPAESVAENTPPREDDGGEEAARGNSAPCEVSGYSGEGDRERREEGFSEQQVSDAVAQGCATAEWEDDDYWEIDLDWIEVDIRPDGTVIEVDD</sequence>